<reference evidence="2" key="1">
    <citation type="journal article" date="2024" name="Proc. Natl. Acad. Sci. U.S.A.">
        <title>Extraordinary preservation of gene collinearity over three hundred million years revealed in homosporous lycophytes.</title>
        <authorList>
            <person name="Li C."/>
            <person name="Wickell D."/>
            <person name="Kuo L.Y."/>
            <person name="Chen X."/>
            <person name="Nie B."/>
            <person name="Liao X."/>
            <person name="Peng D."/>
            <person name="Ji J."/>
            <person name="Jenkins J."/>
            <person name="Williams M."/>
            <person name="Shu S."/>
            <person name="Plott C."/>
            <person name="Barry K."/>
            <person name="Rajasekar S."/>
            <person name="Grimwood J."/>
            <person name="Han X."/>
            <person name="Sun S."/>
            <person name="Hou Z."/>
            <person name="He W."/>
            <person name="Dai G."/>
            <person name="Sun C."/>
            <person name="Schmutz J."/>
            <person name="Leebens-Mack J.H."/>
            <person name="Li F.W."/>
            <person name="Wang L."/>
        </authorList>
    </citation>
    <scope>NUCLEOTIDE SEQUENCE [LARGE SCALE GENOMIC DNA]</scope>
    <source>
        <strain evidence="2">cv. PW_Plant_1</strain>
    </source>
</reference>
<gene>
    <name evidence="1" type="ORF">O6H91_04G073200</name>
</gene>
<name>A0ACC2DY59_DIPCM</name>
<dbReference type="EMBL" id="CM055095">
    <property type="protein sequence ID" value="KAJ7559185.1"/>
    <property type="molecule type" value="Genomic_DNA"/>
</dbReference>
<accession>A0ACC2DY59</accession>
<organism evidence="1 2">
    <name type="scientific">Diphasiastrum complanatum</name>
    <name type="common">Issler's clubmoss</name>
    <name type="synonym">Lycopodium complanatum</name>
    <dbReference type="NCBI Taxonomy" id="34168"/>
    <lineage>
        <taxon>Eukaryota</taxon>
        <taxon>Viridiplantae</taxon>
        <taxon>Streptophyta</taxon>
        <taxon>Embryophyta</taxon>
        <taxon>Tracheophyta</taxon>
        <taxon>Lycopodiopsida</taxon>
        <taxon>Lycopodiales</taxon>
        <taxon>Lycopodiaceae</taxon>
        <taxon>Lycopodioideae</taxon>
        <taxon>Diphasiastrum</taxon>
    </lineage>
</organism>
<evidence type="ECO:0000313" key="1">
    <source>
        <dbReference type="EMBL" id="KAJ7559185.1"/>
    </source>
</evidence>
<evidence type="ECO:0000313" key="2">
    <source>
        <dbReference type="Proteomes" id="UP001162992"/>
    </source>
</evidence>
<sequence length="142" mass="15957">MQRIICGDENKFEDPLVAEVDKYNKVQLKGKFVAEKPDVPSSSNDVFKEVRHPLADVTQRASNFNVDDDDEFWCNPLIMKAVDDAFEKYEENMKSHLLCPPTVNSTHVSVGHNFSNISNCHITFNVSDANVAAGILKDLSKK</sequence>
<dbReference type="Proteomes" id="UP001162992">
    <property type="component" value="Chromosome 4"/>
</dbReference>
<protein>
    <submittedName>
        <fullName evidence="1">Uncharacterized protein</fullName>
    </submittedName>
</protein>
<proteinExistence type="predicted"/>
<keyword evidence="2" id="KW-1185">Reference proteome</keyword>
<comment type="caution">
    <text evidence="1">The sequence shown here is derived from an EMBL/GenBank/DDBJ whole genome shotgun (WGS) entry which is preliminary data.</text>
</comment>